<accession>A0A1I5VMR4</accession>
<dbReference type="Proteomes" id="UP000182025">
    <property type="component" value="Unassembled WGS sequence"/>
</dbReference>
<name>A0A1I5VMR4_9GAMM</name>
<evidence type="ECO:0000313" key="2">
    <source>
        <dbReference type="Proteomes" id="UP000182025"/>
    </source>
</evidence>
<proteinExistence type="predicted"/>
<sequence length="209" mass="24224">MKNSIKTEADKNSLESLFKTTIRIIKSNTAVLLRSSESDINLEEIIEKQRKTLTESEIEEAIINKDFIRTVTSNLNERVNCNIYLIALHILKIEYNLPKEDYINAWFSQRRAIEAQGYLEGVYDRIIANRSNKAKLGGEAKSIYYKKLIALIDEHIANTPKGNRTNFEYAENVTNALLNIEDNKQYLGKREKDDITQIILDRIIEKQKQ</sequence>
<dbReference type="RefSeq" id="WP_139228016.1">
    <property type="nucleotide sequence ID" value="NZ_FOXK01000007.1"/>
</dbReference>
<dbReference type="EMBL" id="FOXK01000007">
    <property type="protein sequence ID" value="SFQ08577.1"/>
    <property type="molecule type" value="Genomic_DNA"/>
</dbReference>
<protein>
    <submittedName>
        <fullName evidence="1">Uncharacterized protein</fullName>
    </submittedName>
</protein>
<reference evidence="2" key="1">
    <citation type="submission" date="2016-10" db="EMBL/GenBank/DDBJ databases">
        <authorList>
            <person name="Varghese N."/>
            <person name="Submissions S."/>
        </authorList>
    </citation>
    <scope>NUCLEOTIDE SEQUENCE [LARGE SCALE GENOMIC DNA]</scope>
    <source>
        <strain evidence="2">JCM 15604</strain>
    </source>
</reference>
<keyword evidence="2" id="KW-1185">Reference proteome</keyword>
<gene>
    <name evidence="1" type="ORF">SAMN05216177_107346</name>
</gene>
<evidence type="ECO:0000313" key="1">
    <source>
        <dbReference type="EMBL" id="SFQ08577.1"/>
    </source>
</evidence>
<dbReference type="AlphaFoldDB" id="A0A1I5VMR4"/>
<organism evidence="1 2">
    <name type="scientific">Ectopseudomonas toyotomiensis</name>
    <dbReference type="NCBI Taxonomy" id="554344"/>
    <lineage>
        <taxon>Bacteria</taxon>
        <taxon>Pseudomonadati</taxon>
        <taxon>Pseudomonadota</taxon>
        <taxon>Gammaproteobacteria</taxon>
        <taxon>Pseudomonadales</taxon>
        <taxon>Pseudomonadaceae</taxon>
        <taxon>Ectopseudomonas</taxon>
    </lineage>
</organism>